<name>A0AAV7TWN0_PLEWA</name>
<sequence length="177" mass="19976">MLFVPSPQRASVSFRIAKAEFPECFQSLTGISQVPVSMFPTEGCARVKNNEQRDKSFRSTLGSIAQAGTLSGGRTRRKRRTARSRRERQRPSESLPDSGRLLGRQPPEAAHERRRRPDLRDPRTGEPGRRRNQHPGDAVGRAWPSQVRSHSGKVCVVKGRREVGDGRYEEEYKRGGK</sequence>
<comment type="caution">
    <text evidence="2">The sequence shown here is derived from an EMBL/GenBank/DDBJ whole genome shotgun (WGS) entry which is preliminary data.</text>
</comment>
<evidence type="ECO:0000256" key="1">
    <source>
        <dbReference type="SAM" id="MobiDB-lite"/>
    </source>
</evidence>
<proteinExistence type="predicted"/>
<dbReference type="AlphaFoldDB" id="A0AAV7TWN0"/>
<dbReference type="Proteomes" id="UP001066276">
    <property type="component" value="Chromosome 3_2"/>
</dbReference>
<feature type="compositionally biased region" description="Basic and acidic residues" evidence="1">
    <location>
        <begin position="159"/>
        <end position="177"/>
    </location>
</feature>
<keyword evidence="3" id="KW-1185">Reference proteome</keyword>
<gene>
    <name evidence="2" type="ORF">NDU88_005456</name>
</gene>
<reference evidence="2" key="1">
    <citation type="journal article" date="2022" name="bioRxiv">
        <title>Sequencing and chromosome-scale assembly of the giantPleurodeles waltlgenome.</title>
        <authorList>
            <person name="Brown T."/>
            <person name="Elewa A."/>
            <person name="Iarovenko S."/>
            <person name="Subramanian E."/>
            <person name="Araus A.J."/>
            <person name="Petzold A."/>
            <person name="Susuki M."/>
            <person name="Suzuki K.-i.T."/>
            <person name="Hayashi T."/>
            <person name="Toyoda A."/>
            <person name="Oliveira C."/>
            <person name="Osipova E."/>
            <person name="Leigh N.D."/>
            <person name="Simon A."/>
            <person name="Yun M.H."/>
        </authorList>
    </citation>
    <scope>NUCLEOTIDE SEQUENCE</scope>
    <source>
        <strain evidence="2">20211129_DDA</strain>
        <tissue evidence="2">Liver</tissue>
    </source>
</reference>
<protein>
    <submittedName>
        <fullName evidence="2">Uncharacterized protein</fullName>
    </submittedName>
</protein>
<feature type="region of interest" description="Disordered" evidence="1">
    <location>
        <begin position="57"/>
        <end position="177"/>
    </location>
</feature>
<dbReference type="EMBL" id="JANPWB010000006">
    <property type="protein sequence ID" value="KAJ1180234.1"/>
    <property type="molecule type" value="Genomic_DNA"/>
</dbReference>
<evidence type="ECO:0000313" key="2">
    <source>
        <dbReference type="EMBL" id="KAJ1180234.1"/>
    </source>
</evidence>
<feature type="compositionally biased region" description="Basic residues" evidence="1">
    <location>
        <begin position="74"/>
        <end position="88"/>
    </location>
</feature>
<organism evidence="2 3">
    <name type="scientific">Pleurodeles waltl</name>
    <name type="common">Iberian ribbed newt</name>
    <dbReference type="NCBI Taxonomy" id="8319"/>
    <lineage>
        <taxon>Eukaryota</taxon>
        <taxon>Metazoa</taxon>
        <taxon>Chordata</taxon>
        <taxon>Craniata</taxon>
        <taxon>Vertebrata</taxon>
        <taxon>Euteleostomi</taxon>
        <taxon>Amphibia</taxon>
        <taxon>Batrachia</taxon>
        <taxon>Caudata</taxon>
        <taxon>Salamandroidea</taxon>
        <taxon>Salamandridae</taxon>
        <taxon>Pleurodelinae</taxon>
        <taxon>Pleurodeles</taxon>
    </lineage>
</organism>
<evidence type="ECO:0000313" key="3">
    <source>
        <dbReference type="Proteomes" id="UP001066276"/>
    </source>
</evidence>
<accession>A0AAV7TWN0</accession>
<feature type="compositionally biased region" description="Basic and acidic residues" evidence="1">
    <location>
        <begin position="118"/>
        <end position="129"/>
    </location>
</feature>